<evidence type="ECO:0000256" key="7">
    <source>
        <dbReference type="PROSITE-ProRule" id="PRU00646"/>
    </source>
</evidence>
<dbReference type="PANTHER" id="PTHR13678:SF12">
    <property type="entry name" value="VACUOLAR PROTEIN SORTING-ASSOCIATED PROTEIN 37D"/>
    <property type="match status" value="1"/>
</dbReference>
<feature type="region of interest" description="Disordered" evidence="9">
    <location>
        <begin position="156"/>
        <end position="279"/>
    </location>
</feature>
<proteinExistence type="inferred from homology"/>
<evidence type="ECO:0000256" key="1">
    <source>
        <dbReference type="ARBA" id="ARBA00004633"/>
    </source>
</evidence>
<accession>A0AAW0PST6</accession>
<feature type="domain" description="VPS37 C-terminal" evidence="10">
    <location>
        <begin position="78"/>
        <end position="167"/>
    </location>
</feature>
<evidence type="ECO:0000313" key="11">
    <source>
        <dbReference type="EMBL" id="KAK7929792.1"/>
    </source>
</evidence>
<dbReference type="Pfam" id="PF07200">
    <property type="entry name" value="Mod_r"/>
    <property type="match status" value="1"/>
</dbReference>
<comment type="similarity">
    <text evidence="2">Belongs to the VPS37 family.</text>
</comment>
<dbReference type="GO" id="GO:0006623">
    <property type="term" value="P:protein targeting to vacuole"/>
    <property type="evidence" value="ECO:0007669"/>
    <property type="project" value="TreeGrafter"/>
</dbReference>
<keyword evidence="8" id="KW-0175">Coiled coil</keyword>
<feature type="coiled-coil region" evidence="8">
    <location>
        <begin position="5"/>
        <end position="47"/>
    </location>
</feature>
<dbReference type="InterPro" id="IPR009851">
    <property type="entry name" value="Mod_r"/>
</dbReference>
<keyword evidence="5 7" id="KW-0653">Protein transport</keyword>
<dbReference type="PROSITE" id="PS51314">
    <property type="entry name" value="VPS37_C"/>
    <property type="match status" value="1"/>
</dbReference>
<evidence type="ECO:0000256" key="3">
    <source>
        <dbReference type="ARBA" id="ARBA00022448"/>
    </source>
</evidence>
<dbReference type="Gene3D" id="1.10.287.660">
    <property type="entry name" value="Helix hairpin bin"/>
    <property type="match status" value="1"/>
</dbReference>
<dbReference type="Proteomes" id="UP001460270">
    <property type="component" value="Unassembled WGS sequence"/>
</dbReference>
<protein>
    <recommendedName>
        <fullName evidence="10">VPS37 C-terminal domain-containing protein</fullName>
    </recommendedName>
</protein>
<dbReference type="EMBL" id="JBBPFD010000004">
    <property type="protein sequence ID" value="KAK7929792.1"/>
    <property type="molecule type" value="Genomic_DNA"/>
</dbReference>
<evidence type="ECO:0000256" key="6">
    <source>
        <dbReference type="ARBA" id="ARBA00025010"/>
    </source>
</evidence>
<comment type="caution">
    <text evidence="11">The sequence shown here is derived from an EMBL/GenBank/DDBJ whole genome shotgun (WGS) entry which is preliminary data.</text>
</comment>
<dbReference type="GO" id="GO:0043162">
    <property type="term" value="P:ubiquitin-dependent protein catabolic process via the multivesicular body sorting pathway"/>
    <property type="evidence" value="ECO:0007669"/>
    <property type="project" value="TreeGrafter"/>
</dbReference>
<evidence type="ECO:0000256" key="4">
    <source>
        <dbReference type="ARBA" id="ARBA00022753"/>
    </source>
</evidence>
<keyword evidence="3 7" id="KW-0813">Transport</keyword>
<feature type="compositionally biased region" description="Low complexity" evidence="9">
    <location>
        <begin position="161"/>
        <end position="193"/>
    </location>
</feature>
<dbReference type="SUPFAM" id="SSF140111">
    <property type="entry name" value="Endosomal sorting complex assembly domain"/>
    <property type="match status" value="1"/>
</dbReference>
<dbReference type="InterPro" id="IPR037202">
    <property type="entry name" value="ESCRT_assembly_dom"/>
</dbReference>
<dbReference type="GO" id="GO:0000813">
    <property type="term" value="C:ESCRT I complex"/>
    <property type="evidence" value="ECO:0007669"/>
    <property type="project" value="TreeGrafter"/>
</dbReference>
<sequence length="325" mass="35393">MEKLQELSQSELQELLDNAERVEAMALESDEIQNIQLEREMALASNRSLAEQNLDRKPYLESQKEALVSRYLQLEAVQKEYREHCAQRDGIEGQVSPEALFNRLQVESSKTEEESESLADEFLDGSLALDSFLDRFLSLRSLAHKRRVRIEKLQEVLRQRNSSSSSISTATTATSDNSTASSSSTSTAIITPPTTCPTPNRPPPPLYPERPPLRAFPPYPSAGSSFTPAAGYSGGGSRPAFGPIPPPPPQQRGACPYPAQPSAFTGPHPGSAFGQYTPPSGPAPYPASYSYGGYSYPAGAAYNNTQSPTGRPMYRPGYGVPQPYS</sequence>
<evidence type="ECO:0000256" key="2">
    <source>
        <dbReference type="ARBA" id="ARBA00007617"/>
    </source>
</evidence>
<name>A0AAW0PST6_9GOBI</name>
<reference evidence="12" key="1">
    <citation type="submission" date="2024-04" db="EMBL/GenBank/DDBJ databases">
        <title>Salinicola lusitanus LLJ914,a marine bacterium isolated from the Okinawa Trough.</title>
        <authorList>
            <person name="Li J."/>
        </authorList>
    </citation>
    <scope>NUCLEOTIDE SEQUENCE [LARGE SCALE GENOMIC DNA]</scope>
</reference>
<dbReference type="GO" id="GO:0006612">
    <property type="term" value="P:protein targeting to membrane"/>
    <property type="evidence" value="ECO:0007669"/>
    <property type="project" value="TreeGrafter"/>
</dbReference>
<keyword evidence="12" id="KW-1185">Reference proteome</keyword>
<evidence type="ECO:0000256" key="5">
    <source>
        <dbReference type="ARBA" id="ARBA00022927"/>
    </source>
</evidence>
<dbReference type="InterPro" id="IPR029012">
    <property type="entry name" value="Helix_hairpin_bin_sf"/>
</dbReference>
<dbReference type="PANTHER" id="PTHR13678">
    <property type="entry name" value="VACUOLAR PROTEIN SORTING-ASSOCIATED PROTEIN 37"/>
    <property type="match status" value="1"/>
</dbReference>
<dbReference type="AlphaFoldDB" id="A0AAW0PST6"/>
<keyword evidence="4" id="KW-0967">Endosome</keyword>
<evidence type="ECO:0000259" key="10">
    <source>
        <dbReference type="PROSITE" id="PS51314"/>
    </source>
</evidence>
<dbReference type="GO" id="GO:0031902">
    <property type="term" value="C:late endosome membrane"/>
    <property type="evidence" value="ECO:0007669"/>
    <property type="project" value="UniProtKB-SubCell"/>
</dbReference>
<evidence type="ECO:0000256" key="8">
    <source>
        <dbReference type="SAM" id="Coils"/>
    </source>
</evidence>
<evidence type="ECO:0000256" key="9">
    <source>
        <dbReference type="SAM" id="MobiDB-lite"/>
    </source>
</evidence>
<comment type="subcellular location">
    <subcellularLocation>
        <location evidence="1">Late endosome membrane</location>
        <topology evidence="1">Peripheral membrane protein</topology>
    </subcellularLocation>
</comment>
<feature type="compositionally biased region" description="Pro residues" evidence="9">
    <location>
        <begin position="194"/>
        <end position="220"/>
    </location>
</feature>
<organism evidence="11 12">
    <name type="scientific">Mugilogobius chulae</name>
    <name type="common">yellowstripe goby</name>
    <dbReference type="NCBI Taxonomy" id="88201"/>
    <lineage>
        <taxon>Eukaryota</taxon>
        <taxon>Metazoa</taxon>
        <taxon>Chordata</taxon>
        <taxon>Craniata</taxon>
        <taxon>Vertebrata</taxon>
        <taxon>Euteleostomi</taxon>
        <taxon>Actinopterygii</taxon>
        <taxon>Neopterygii</taxon>
        <taxon>Teleostei</taxon>
        <taxon>Neoteleostei</taxon>
        <taxon>Acanthomorphata</taxon>
        <taxon>Gobiaria</taxon>
        <taxon>Gobiiformes</taxon>
        <taxon>Gobioidei</taxon>
        <taxon>Gobiidae</taxon>
        <taxon>Gobionellinae</taxon>
        <taxon>Mugilogobius</taxon>
    </lineage>
</organism>
<gene>
    <name evidence="11" type="ORF">WMY93_006187</name>
</gene>
<evidence type="ECO:0000313" key="12">
    <source>
        <dbReference type="Proteomes" id="UP001460270"/>
    </source>
</evidence>
<feature type="region of interest" description="Disordered" evidence="9">
    <location>
        <begin position="301"/>
        <end position="325"/>
    </location>
</feature>
<comment type="function">
    <text evidence="6">Component of the ESCRT-I complex, a regulator of vesicular trafficking process. Required for the sorting of endocytic ubiquitinated cargos into multivesicular bodies. May be involved in cell growth and differentiation.</text>
</comment>